<proteinExistence type="predicted"/>
<gene>
    <name evidence="1" type="ORF">HUK65_10750</name>
</gene>
<dbReference type="AlphaFoldDB" id="A0A7Z0I0M6"/>
<protein>
    <submittedName>
        <fullName evidence="1">DUF2332 family protein</fullName>
    </submittedName>
</protein>
<dbReference type="Pfam" id="PF10094">
    <property type="entry name" value="DUF2332"/>
    <property type="match status" value="1"/>
</dbReference>
<evidence type="ECO:0000313" key="2">
    <source>
        <dbReference type="Proteomes" id="UP000529417"/>
    </source>
</evidence>
<evidence type="ECO:0000313" key="1">
    <source>
        <dbReference type="EMBL" id="NYS25472.1"/>
    </source>
</evidence>
<reference evidence="1 2" key="1">
    <citation type="journal article" date="2000" name="Arch. Microbiol.">
        <title>Rhodobaca bogoriensis gen. nov. and sp. nov., an alkaliphilic purple nonsulfur bacterium from African Rift Valley soda lakes.</title>
        <authorList>
            <person name="Milford A.D."/>
            <person name="Achenbach L.A."/>
            <person name="Jung D.O."/>
            <person name="Madigan M.T."/>
        </authorList>
    </citation>
    <scope>NUCLEOTIDE SEQUENCE [LARGE SCALE GENOMIC DNA]</scope>
    <source>
        <strain evidence="1 2">2376</strain>
    </source>
</reference>
<comment type="caution">
    <text evidence="1">The sequence shown here is derived from an EMBL/GenBank/DDBJ whole genome shotgun (WGS) entry which is preliminary data.</text>
</comment>
<dbReference type="EMBL" id="JACBXS010000020">
    <property type="protein sequence ID" value="NYS25472.1"/>
    <property type="molecule type" value="Genomic_DNA"/>
</dbReference>
<dbReference type="InterPro" id="IPR011200">
    <property type="entry name" value="UCP012608"/>
</dbReference>
<name>A0A7Z0I0M6_9RHOB</name>
<organism evidence="1 2">
    <name type="scientific">Rhabdonatronobacter sediminivivens</name>
    <dbReference type="NCBI Taxonomy" id="2743469"/>
    <lineage>
        <taxon>Bacteria</taxon>
        <taxon>Pseudomonadati</taxon>
        <taxon>Pseudomonadota</taxon>
        <taxon>Alphaproteobacteria</taxon>
        <taxon>Rhodobacterales</taxon>
        <taxon>Paracoccaceae</taxon>
        <taxon>Rhabdonatronobacter</taxon>
    </lineage>
</organism>
<sequence length="344" mass="37091">MSAAHRTAMRQQADACDRLGSPFTARLLRLLADRLDGETAVGARVLGWPGDPLTTGDAVALRLAGGLHALVLSGADEALARVYANPGLGDEQLWQAIACMLNTHDAHLQHWLDTPPQTNEPARSAVLIAAGHWLTARFGLELELLELGASAGLNLRWDAFALEVQGQRFGPADAALTLRPDWTGPPPPATAPRIAGRAGVDLNPLDPARDRLRILSYVWADQGARLARMRAALDLAAKMPVEIAQGDAAEWLEQRLDLRRPGVLQLVYHTVVWQYLSPETDSRARAAMARAGAAGPLARLGMEQDHSGQPGAAIWLDLWPGGRVDLGRADFHGRWVDWQAPAPG</sequence>
<accession>A0A7Z0I0M6</accession>
<dbReference type="RefSeq" id="WP_179906202.1">
    <property type="nucleotide sequence ID" value="NZ_JACBXS010000020.1"/>
</dbReference>
<keyword evidence="2" id="KW-1185">Reference proteome</keyword>
<dbReference type="PIRSF" id="PIRSF012608">
    <property type="entry name" value="UCP012608"/>
    <property type="match status" value="1"/>
</dbReference>
<dbReference type="Proteomes" id="UP000529417">
    <property type="component" value="Unassembled WGS sequence"/>
</dbReference>